<protein>
    <recommendedName>
        <fullName evidence="6">tRNA modification GTPase MnmE</fullName>
        <ecNumber evidence="6">3.6.-.-</ecNumber>
    </recommendedName>
</protein>
<comment type="cofactor">
    <cofactor evidence="6">
        <name>K(+)</name>
        <dbReference type="ChEBI" id="CHEBI:29103"/>
    </cofactor>
    <text evidence="6">Binds 1 potassium ion per subunit.</text>
</comment>
<keyword evidence="6" id="KW-0479">Metal-binding</keyword>
<evidence type="ECO:0000256" key="3">
    <source>
        <dbReference type="ARBA" id="ARBA00022741"/>
    </source>
</evidence>
<feature type="binding site" evidence="6">
    <location>
        <position position="79"/>
    </location>
    <ligand>
        <name>(6S)-5-formyl-5,6,7,8-tetrahydrofolate</name>
        <dbReference type="ChEBI" id="CHEBI:57457"/>
    </ligand>
</feature>
<dbReference type="SUPFAM" id="SSF116878">
    <property type="entry name" value="TrmE connector domain"/>
    <property type="match status" value="1"/>
</dbReference>
<dbReference type="PANTHER" id="PTHR42714">
    <property type="entry name" value="TRNA MODIFICATION GTPASE GTPBP3"/>
    <property type="match status" value="1"/>
</dbReference>
<dbReference type="Gene3D" id="3.30.1360.120">
    <property type="entry name" value="Probable tRNA modification gtpase trme, domain 1"/>
    <property type="match status" value="1"/>
</dbReference>
<comment type="subcellular location">
    <subcellularLocation>
        <location evidence="6">Cytoplasm</location>
    </subcellularLocation>
</comment>
<dbReference type="Pfam" id="PF10396">
    <property type="entry name" value="TrmE_N"/>
    <property type="match status" value="1"/>
</dbReference>
<dbReference type="InterPro" id="IPR005225">
    <property type="entry name" value="Small_GTP-bd"/>
</dbReference>
<dbReference type="Gene3D" id="1.20.120.430">
    <property type="entry name" value="tRNA modification GTPase MnmE domain 2"/>
    <property type="match status" value="1"/>
</dbReference>
<dbReference type="EC" id="3.6.-.-" evidence="6"/>
<dbReference type="NCBIfam" id="TIGR00231">
    <property type="entry name" value="small_GTP"/>
    <property type="match status" value="1"/>
</dbReference>
<keyword evidence="6" id="KW-0378">Hydrolase</keyword>
<dbReference type="InterPro" id="IPR027266">
    <property type="entry name" value="TrmE/GcvT-like"/>
</dbReference>
<comment type="similarity">
    <text evidence="1 6 7">Belongs to the TRAFAC class TrmE-Era-EngA-EngB-Septin-like GTPase superfamily. TrmE GTPase family.</text>
</comment>
<dbReference type="PANTHER" id="PTHR42714:SF2">
    <property type="entry name" value="TRNA MODIFICATION GTPASE GTPBP3, MITOCHONDRIAL"/>
    <property type="match status" value="1"/>
</dbReference>
<dbReference type="CDD" id="cd14858">
    <property type="entry name" value="TrmE_N"/>
    <property type="match status" value="1"/>
</dbReference>
<feature type="binding site" evidence="6">
    <location>
        <begin position="244"/>
        <end position="250"/>
    </location>
    <ligand>
        <name>GTP</name>
        <dbReference type="ChEBI" id="CHEBI:37565"/>
    </ligand>
</feature>
<dbReference type="InterPro" id="IPR018948">
    <property type="entry name" value="GTP-bd_TrmE_N"/>
</dbReference>
<keyword evidence="10" id="KW-1185">Reference proteome</keyword>
<dbReference type="SUPFAM" id="SSF52540">
    <property type="entry name" value="P-loop containing nucleoside triphosphate hydrolases"/>
    <property type="match status" value="1"/>
</dbReference>
<evidence type="ECO:0000256" key="2">
    <source>
        <dbReference type="ARBA" id="ARBA00022694"/>
    </source>
</evidence>
<keyword evidence="6" id="KW-0963">Cytoplasm</keyword>
<dbReference type="Gene3D" id="3.40.50.300">
    <property type="entry name" value="P-loop containing nucleotide triphosphate hydrolases"/>
    <property type="match status" value="1"/>
</dbReference>
<dbReference type="InterPro" id="IPR031168">
    <property type="entry name" value="G_TrmE"/>
</dbReference>
<feature type="binding site" evidence="6">
    <location>
        <position position="229"/>
    </location>
    <ligand>
        <name>Mg(2+)</name>
        <dbReference type="ChEBI" id="CHEBI:18420"/>
    </ligand>
</feature>
<dbReference type="InterPro" id="IPR004520">
    <property type="entry name" value="GTPase_MnmE"/>
</dbReference>
<dbReference type="CDD" id="cd04164">
    <property type="entry name" value="trmE"/>
    <property type="match status" value="1"/>
</dbReference>
<dbReference type="NCBIfam" id="NF003661">
    <property type="entry name" value="PRK05291.1-3"/>
    <property type="match status" value="1"/>
</dbReference>
<dbReference type="HAMAP" id="MF_00379">
    <property type="entry name" value="GTPase_MnmE"/>
    <property type="match status" value="1"/>
</dbReference>
<feature type="binding site" evidence="6">
    <location>
        <begin position="269"/>
        <end position="272"/>
    </location>
    <ligand>
        <name>GTP</name>
        <dbReference type="ChEBI" id="CHEBI:37565"/>
    </ligand>
</feature>
<evidence type="ECO:0000256" key="5">
    <source>
        <dbReference type="ARBA" id="ARBA00023134"/>
    </source>
</evidence>
<dbReference type="InterPro" id="IPR006073">
    <property type="entry name" value="GTP-bd"/>
</dbReference>
<evidence type="ECO:0000256" key="4">
    <source>
        <dbReference type="ARBA" id="ARBA00022958"/>
    </source>
</evidence>
<organism evidence="9 10">
    <name type="scientific">Rhodovibrio sodomensis</name>
    <dbReference type="NCBI Taxonomy" id="1088"/>
    <lineage>
        <taxon>Bacteria</taxon>
        <taxon>Pseudomonadati</taxon>
        <taxon>Pseudomonadota</taxon>
        <taxon>Alphaproteobacteria</taxon>
        <taxon>Rhodospirillales</taxon>
        <taxon>Rhodovibrionaceae</taxon>
        <taxon>Rhodovibrio</taxon>
    </lineage>
</organism>
<proteinExistence type="inferred from homology"/>
<evidence type="ECO:0000256" key="7">
    <source>
        <dbReference type="RuleBase" id="RU003313"/>
    </source>
</evidence>
<keyword evidence="5 6" id="KW-0342">GTP-binding</keyword>
<dbReference type="Proteomes" id="UP001296873">
    <property type="component" value="Unassembled WGS sequence"/>
</dbReference>
<dbReference type="PROSITE" id="PS51709">
    <property type="entry name" value="G_TRME"/>
    <property type="match status" value="1"/>
</dbReference>
<feature type="binding site" evidence="6">
    <location>
        <begin position="225"/>
        <end position="230"/>
    </location>
    <ligand>
        <name>GTP</name>
        <dbReference type="ChEBI" id="CHEBI:37565"/>
    </ligand>
</feature>
<dbReference type="InterPro" id="IPR027417">
    <property type="entry name" value="P-loop_NTPase"/>
</dbReference>
<accession>A0ABS1DM83</accession>
<comment type="subunit">
    <text evidence="6">Homodimer. Heterotetramer of two MnmE and two MnmG subunits.</text>
</comment>
<dbReference type="Pfam" id="PF01926">
    <property type="entry name" value="MMR_HSR1"/>
    <property type="match status" value="1"/>
</dbReference>
<evidence type="ECO:0000313" key="9">
    <source>
        <dbReference type="EMBL" id="MBK1671047.1"/>
    </source>
</evidence>
<comment type="function">
    <text evidence="6">Exhibits a very high intrinsic GTPase hydrolysis rate. Involved in the addition of a carboxymethylaminomethyl (cmnm) group at the wobble position (U34) of certain tRNAs, forming tRNA-cmnm(5)s(2)U34.</text>
</comment>
<sequence length="445" mass="46237">MTGETIFALSSAPGRAGVAVLRLSGPAAGHALRALAGGLPPARHAALRTIADPAGAPIDRGLVLWFPGPNSFTGEDLAELHVHGGRAVIQAVTDVLAAQPGLRPAEAGEFTRRAFDAGKLDLTEVEGLADLIDAETRAQARQALRQMDGALGRRIADWRDRLLRARAHIEAEIDFADEDLPEGLGARVRAEVEGLAGEIAAMLADAGRGERLRDGLTVAILGAPNAGKSSLLNAVAAREAAIVAETAGTTRDVVEVHLDLGGYPVTLADTAGLRALDPADADPVEAEGIRRARAKAGQADLRLVVFDATRGVDPATADLIDADTLVAWNKVDLAGTGQPAGLAGHPVYPVSAHTRAGLPDLLDRLQQDVVGRLGVVGSAPAITRARHRSALADAAEALHRAGRADAPELAADDLRHATHALGRVTGQVDVEDLLDVIFHDFCIGK</sequence>
<dbReference type="InterPro" id="IPR025867">
    <property type="entry name" value="MnmE_helical"/>
</dbReference>
<dbReference type="InterPro" id="IPR027368">
    <property type="entry name" value="MnmE_dom2"/>
</dbReference>
<keyword evidence="6" id="KW-0460">Magnesium</keyword>
<comment type="caution">
    <text evidence="6">Lacks conserved residue(s) required for the propagation of feature annotation.</text>
</comment>
<feature type="domain" description="TrmE-type G" evidence="8">
    <location>
        <begin position="215"/>
        <end position="370"/>
    </location>
</feature>
<gene>
    <name evidence="6" type="primary">mnmE</name>
    <name evidence="6" type="synonym">trmE</name>
    <name evidence="9" type="ORF">CKO28_23860</name>
</gene>
<keyword evidence="2 6" id="KW-0819">tRNA processing</keyword>
<evidence type="ECO:0000259" key="8">
    <source>
        <dbReference type="PROSITE" id="PS51709"/>
    </source>
</evidence>
<reference evidence="9 10" key="1">
    <citation type="journal article" date="2020" name="Microorganisms">
        <title>Osmotic Adaptation and Compatible Solute Biosynthesis of Phototrophic Bacteria as Revealed from Genome Analyses.</title>
        <authorList>
            <person name="Imhoff J.F."/>
            <person name="Rahn T."/>
            <person name="Kunzel S."/>
            <person name="Keller A."/>
            <person name="Neulinger S.C."/>
        </authorList>
    </citation>
    <scope>NUCLEOTIDE SEQUENCE [LARGE SCALE GENOMIC DNA]</scope>
    <source>
        <strain evidence="9 10">DSM 9895</strain>
    </source>
</reference>
<feature type="binding site" evidence="6">
    <location>
        <position position="445"/>
    </location>
    <ligand>
        <name>(6S)-5-formyl-5,6,7,8-tetrahydrofolate</name>
        <dbReference type="ChEBI" id="CHEBI:57457"/>
    </ligand>
</feature>
<evidence type="ECO:0000313" key="10">
    <source>
        <dbReference type="Proteomes" id="UP001296873"/>
    </source>
</evidence>
<dbReference type="Pfam" id="PF12631">
    <property type="entry name" value="MnmE_helical"/>
    <property type="match status" value="1"/>
</dbReference>
<dbReference type="NCBIfam" id="TIGR00450">
    <property type="entry name" value="mnmE_trmE_thdF"/>
    <property type="match status" value="1"/>
</dbReference>
<dbReference type="EMBL" id="NRRL01000139">
    <property type="protein sequence ID" value="MBK1671047.1"/>
    <property type="molecule type" value="Genomic_DNA"/>
</dbReference>
<comment type="caution">
    <text evidence="9">The sequence shown here is derived from an EMBL/GenBank/DDBJ whole genome shotgun (WGS) entry which is preliminary data.</text>
</comment>
<name>A0ABS1DM83_9PROT</name>
<evidence type="ECO:0000256" key="1">
    <source>
        <dbReference type="ARBA" id="ARBA00011043"/>
    </source>
</evidence>
<feature type="binding site" evidence="6">
    <location>
        <position position="250"/>
    </location>
    <ligand>
        <name>Mg(2+)</name>
        <dbReference type="ChEBI" id="CHEBI:18420"/>
    </ligand>
</feature>
<feature type="binding site" evidence="6">
    <location>
        <position position="22"/>
    </location>
    <ligand>
        <name>(6S)-5-formyl-5,6,7,8-tetrahydrofolate</name>
        <dbReference type="ChEBI" id="CHEBI:57457"/>
    </ligand>
</feature>
<dbReference type="RefSeq" id="WP_200343507.1">
    <property type="nucleotide sequence ID" value="NZ_NRRL01000139.1"/>
</dbReference>
<keyword evidence="3 6" id="KW-0547">Nucleotide-binding</keyword>
<keyword evidence="4 6" id="KW-0630">Potassium</keyword>
<evidence type="ECO:0000256" key="6">
    <source>
        <dbReference type="HAMAP-Rule" id="MF_00379"/>
    </source>
</evidence>
<feature type="binding site" evidence="6">
    <location>
        <position position="119"/>
    </location>
    <ligand>
        <name>(6S)-5-formyl-5,6,7,8-tetrahydrofolate</name>
        <dbReference type="ChEBI" id="CHEBI:57457"/>
    </ligand>
</feature>